<dbReference type="PANTHER" id="PTHR38337">
    <property type="entry name" value="AGAP010540-PA"/>
    <property type="match status" value="1"/>
</dbReference>
<reference evidence="2 3" key="1">
    <citation type="submission" date="2024-05" db="EMBL/GenBank/DDBJ databases">
        <title>Culex pipiens pipiens assembly and annotation.</title>
        <authorList>
            <person name="Alout H."/>
            <person name="Durand T."/>
        </authorList>
    </citation>
    <scope>NUCLEOTIDE SEQUENCE [LARGE SCALE GENOMIC DNA]</scope>
    <source>
        <strain evidence="2">HA-2024</strain>
        <tissue evidence="2">Whole body</tissue>
    </source>
</reference>
<dbReference type="AlphaFoldDB" id="A0ABD1DIU0"/>
<dbReference type="PANTHER" id="PTHR38337:SF1">
    <property type="entry name" value="GUSTATORY RECEPTOR"/>
    <property type="match status" value="1"/>
</dbReference>
<sequence>VFILCSKPRRLVATLWVYFGLGTLWLAGSVVYIGMLVLQPTGTPTNPTTAKLPPLLDDVLGPDYTRGLLCVALLFHDLVQMVVIVSYSLMCFLLRYYLRGLKAKLLLHTIEPLNWMREICEFRKLLHHLNTRISLPVACLTLLNLSYTLSSVTHLVQDINACPVRVFSFTIANVLLWMVISVTPFFQAASLTVTCRQTQSCGHLISIRPFVHRNTSSEELNTVLLYASSLQMSAQLFRVPINAHYLCFLVLVCVIALLTFGMCLSLTLGG</sequence>
<protein>
    <recommendedName>
        <fullName evidence="4">Gustatory receptor</fullName>
    </recommendedName>
</protein>
<feature type="transmembrane region" description="Helical" evidence="1">
    <location>
        <begin position="166"/>
        <end position="186"/>
    </location>
</feature>
<keyword evidence="1" id="KW-1133">Transmembrane helix</keyword>
<name>A0ABD1DIU0_CULPP</name>
<dbReference type="EMBL" id="JBEHCU010005494">
    <property type="protein sequence ID" value="KAL1399611.1"/>
    <property type="molecule type" value="Genomic_DNA"/>
</dbReference>
<feature type="transmembrane region" description="Helical" evidence="1">
    <location>
        <begin position="12"/>
        <end position="38"/>
    </location>
</feature>
<feature type="transmembrane region" description="Helical" evidence="1">
    <location>
        <begin position="245"/>
        <end position="268"/>
    </location>
</feature>
<gene>
    <name evidence="2" type="ORF">pipiens_008067</name>
</gene>
<keyword evidence="3" id="KW-1185">Reference proteome</keyword>
<evidence type="ECO:0000313" key="2">
    <source>
        <dbReference type="EMBL" id="KAL1399611.1"/>
    </source>
</evidence>
<proteinExistence type="predicted"/>
<feature type="transmembrane region" description="Helical" evidence="1">
    <location>
        <begin position="133"/>
        <end position="154"/>
    </location>
</feature>
<comment type="caution">
    <text evidence="2">The sequence shown here is derived from an EMBL/GenBank/DDBJ whole genome shotgun (WGS) entry which is preliminary data.</text>
</comment>
<organism evidence="2 3">
    <name type="scientific">Culex pipiens pipiens</name>
    <name type="common">Northern house mosquito</name>
    <dbReference type="NCBI Taxonomy" id="38569"/>
    <lineage>
        <taxon>Eukaryota</taxon>
        <taxon>Metazoa</taxon>
        <taxon>Ecdysozoa</taxon>
        <taxon>Arthropoda</taxon>
        <taxon>Hexapoda</taxon>
        <taxon>Insecta</taxon>
        <taxon>Pterygota</taxon>
        <taxon>Neoptera</taxon>
        <taxon>Endopterygota</taxon>
        <taxon>Diptera</taxon>
        <taxon>Nematocera</taxon>
        <taxon>Culicoidea</taxon>
        <taxon>Culicidae</taxon>
        <taxon>Culicinae</taxon>
        <taxon>Culicini</taxon>
        <taxon>Culex</taxon>
        <taxon>Culex</taxon>
    </lineage>
</organism>
<evidence type="ECO:0008006" key="4">
    <source>
        <dbReference type="Google" id="ProtNLM"/>
    </source>
</evidence>
<evidence type="ECO:0000256" key="1">
    <source>
        <dbReference type="SAM" id="Phobius"/>
    </source>
</evidence>
<keyword evidence="1" id="KW-0472">Membrane</keyword>
<dbReference type="Proteomes" id="UP001562425">
    <property type="component" value="Unassembled WGS sequence"/>
</dbReference>
<evidence type="ECO:0000313" key="3">
    <source>
        <dbReference type="Proteomes" id="UP001562425"/>
    </source>
</evidence>
<accession>A0ABD1DIU0</accession>
<feature type="transmembrane region" description="Helical" evidence="1">
    <location>
        <begin position="78"/>
        <end position="98"/>
    </location>
</feature>
<feature type="non-terminal residue" evidence="2">
    <location>
        <position position="1"/>
    </location>
</feature>
<keyword evidence="1" id="KW-0812">Transmembrane</keyword>